<keyword evidence="7 13" id="KW-0315">Glutamine amidotransferase</keyword>
<dbReference type="GO" id="GO:0000107">
    <property type="term" value="F:imidazoleglycerol-phosphate synthase activity"/>
    <property type="evidence" value="ECO:0007669"/>
    <property type="project" value="UniProtKB-UniRule"/>
</dbReference>
<organism evidence="16">
    <name type="scientific">endosymbiont of Camponotus pudorosus</name>
    <dbReference type="NCBI Taxonomy" id="698792"/>
    <lineage>
        <taxon>Bacteria</taxon>
        <taxon>Pseudomonadati</taxon>
        <taxon>Pseudomonadota</taxon>
        <taxon>Gammaproteobacteria</taxon>
        <taxon>Enterobacterales</taxon>
        <taxon>Enterobacteriaceae</taxon>
        <taxon>ant endosymbionts</taxon>
        <taxon>Candidatus Blochmanniella</taxon>
    </lineage>
</organism>
<dbReference type="InterPro" id="IPR010139">
    <property type="entry name" value="Imidazole-glycPsynth_HisH"/>
</dbReference>
<evidence type="ECO:0000256" key="2">
    <source>
        <dbReference type="ARBA" id="ARBA00005091"/>
    </source>
</evidence>
<evidence type="ECO:0000256" key="12">
    <source>
        <dbReference type="ARBA" id="ARBA00049534"/>
    </source>
</evidence>
<dbReference type="SUPFAM" id="SSF52317">
    <property type="entry name" value="Class I glutamine amidotransferase-like"/>
    <property type="match status" value="1"/>
</dbReference>
<evidence type="ECO:0000256" key="14">
    <source>
        <dbReference type="PIRSR" id="PIRSR000495-1"/>
    </source>
</evidence>
<dbReference type="UniPathway" id="UPA00031">
    <property type="reaction ID" value="UER00010"/>
</dbReference>
<evidence type="ECO:0000256" key="5">
    <source>
        <dbReference type="ARBA" id="ARBA00022605"/>
    </source>
</evidence>
<sequence>MKIVIINTKCSNLFSVKTMLKKIGCNPKITDNPDIILKANKLFLPGVGTAFAAMQQLEKKNLTQLIQNCTQPILGICLGMQLFGSSSEENDNIKTLGIINTSVTRIQCYDKKLAIPHMGWNKVIFLKQHPLFYGIKNNHYFYFAHSYIMKINQSTIAYTNYGKLFSSVIAHKNYLGVQFHPEKSSTSGKQLLKNFLEI</sequence>
<dbReference type="GO" id="GO:0005737">
    <property type="term" value="C:cytoplasm"/>
    <property type="evidence" value="ECO:0007669"/>
    <property type="project" value="UniProtKB-SubCell"/>
</dbReference>
<comment type="function">
    <text evidence="10 13">IGPS catalyzes the conversion of PRFAR and glutamine to IGP, AICAR and glutamate. The HisH subunit catalyzes the hydrolysis of glutamine to glutamate and ammonia as part of the synthesis of IGP and AICAR. The resulting ammonia molecule is channeled to the active site of HisF.</text>
</comment>
<comment type="pathway">
    <text evidence="2 13">Amino-acid biosynthesis; L-histidine biosynthesis; L-histidine from 5-phospho-alpha-D-ribose 1-diphosphate: step 5/9.</text>
</comment>
<gene>
    <name evidence="13 16" type="primary">hisH</name>
</gene>
<reference evidence="16" key="1">
    <citation type="journal article" date="2010" name="Mol. Biol. Evol.">
        <title>Slip into something more functional: selection maintains ancient frameshifts in homopolymeric sequences.</title>
        <authorList>
            <person name="Wernegreen J.J."/>
            <person name="Kauppinen S.N."/>
            <person name="Degnan P.H."/>
        </authorList>
    </citation>
    <scope>NUCLEOTIDE SEQUENCE</scope>
</reference>
<evidence type="ECO:0000256" key="3">
    <source>
        <dbReference type="ARBA" id="ARBA00011152"/>
    </source>
</evidence>
<dbReference type="GO" id="GO:0004359">
    <property type="term" value="F:glutaminase activity"/>
    <property type="evidence" value="ECO:0007669"/>
    <property type="project" value="UniProtKB-EC"/>
</dbReference>
<comment type="subcellular location">
    <subcellularLocation>
        <location evidence="1 13">Cytoplasm</location>
    </subcellularLocation>
</comment>
<accession>D2XN28</accession>
<dbReference type="EMBL" id="GU214042">
    <property type="protein sequence ID" value="ADA82637.1"/>
    <property type="molecule type" value="Genomic_DNA"/>
</dbReference>
<dbReference type="MEROPS" id="C26.965"/>
<evidence type="ECO:0000256" key="6">
    <source>
        <dbReference type="ARBA" id="ARBA00022801"/>
    </source>
</evidence>
<keyword evidence="8 13" id="KW-0368">Histidine biosynthesis</keyword>
<dbReference type="NCBIfam" id="TIGR01855">
    <property type="entry name" value="IMP_synth_hisH"/>
    <property type="match status" value="1"/>
</dbReference>
<dbReference type="PROSITE" id="PS51273">
    <property type="entry name" value="GATASE_TYPE_1"/>
    <property type="match status" value="1"/>
</dbReference>
<dbReference type="EC" id="4.3.2.10" evidence="13"/>
<dbReference type="PANTHER" id="PTHR42701:SF1">
    <property type="entry name" value="IMIDAZOLE GLYCEROL PHOSPHATE SYNTHASE SUBUNIT HISH"/>
    <property type="match status" value="1"/>
</dbReference>
<evidence type="ECO:0000313" key="16">
    <source>
        <dbReference type="EMBL" id="ADA82637.1"/>
    </source>
</evidence>
<name>D2XN28_9ENTR</name>
<dbReference type="AlphaFoldDB" id="D2XN28"/>
<dbReference type="InterPro" id="IPR017926">
    <property type="entry name" value="GATASE"/>
</dbReference>
<evidence type="ECO:0000256" key="8">
    <source>
        <dbReference type="ARBA" id="ARBA00023102"/>
    </source>
</evidence>
<keyword evidence="9 13" id="KW-0456">Lyase</keyword>
<comment type="catalytic activity">
    <reaction evidence="11 13">
        <text>5-[(5-phospho-1-deoxy-D-ribulos-1-ylimino)methylamino]-1-(5-phospho-beta-D-ribosyl)imidazole-4-carboxamide + L-glutamine = D-erythro-1-(imidazol-4-yl)glycerol 3-phosphate + 5-amino-1-(5-phospho-beta-D-ribosyl)imidazole-4-carboxamide + L-glutamate + H(+)</text>
        <dbReference type="Rhea" id="RHEA:24793"/>
        <dbReference type="ChEBI" id="CHEBI:15378"/>
        <dbReference type="ChEBI" id="CHEBI:29985"/>
        <dbReference type="ChEBI" id="CHEBI:58278"/>
        <dbReference type="ChEBI" id="CHEBI:58359"/>
        <dbReference type="ChEBI" id="CHEBI:58475"/>
        <dbReference type="ChEBI" id="CHEBI:58525"/>
        <dbReference type="EC" id="4.3.2.10"/>
    </reaction>
</comment>
<keyword evidence="5 13" id="KW-0028">Amino-acid biosynthesis</keyword>
<evidence type="ECO:0000256" key="11">
    <source>
        <dbReference type="ARBA" id="ARBA00047838"/>
    </source>
</evidence>
<dbReference type="PANTHER" id="PTHR42701">
    <property type="entry name" value="IMIDAZOLE GLYCEROL PHOSPHATE SYNTHASE SUBUNIT HISH"/>
    <property type="match status" value="1"/>
</dbReference>
<keyword evidence="6 13" id="KW-0378">Hydrolase</keyword>
<evidence type="ECO:0000256" key="9">
    <source>
        <dbReference type="ARBA" id="ARBA00023239"/>
    </source>
</evidence>
<keyword evidence="4 13" id="KW-0963">Cytoplasm</keyword>
<evidence type="ECO:0000256" key="10">
    <source>
        <dbReference type="ARBA" id="ARBA00025299"/>
    </source>
</evidence>
<protein>
    <recommendedName>
        <fullName evidence="13">Imidazole glycerol phosphate synthase subunit HisH</fullName>
        <ecNumber evidence="13">4.3.2.10</ecNumber>
    </recommendedName>
    <alternativeName>
        <fullName evidence="13">IGP synthase glutaminase subunit</fullName>
        <ecNumber evidence="13">3.5.1.2</ecNumber>
    </alternativeName>
    <alternativeName>
        <fullName evidence="13">IGP synthase subunit HisH</fullName>
    </alternativeName>
    <alternativeName>
        <fullName evidence="13">ImGP synthase subunit HisH</fullName>
        <shortName evidence="13">IGPS subunit HisH</shortName>
    </alternativeName>
</protein>
<proteinExistence type="inferred from homology"/>
<dbReference type="EC" id="3.5.1.2" evidence="13"/>
<keyword evidence="16" id="KW-0808">Transferase</keyword>
<evidence type="ECO:0000256" key="7">
    <source>
        <dbReference type="ARBA" id="ARBA00022962"/>
    </source>
</evidence>
<dbReference type="HAMAP" id="MF_00278">
    <property type="entry name" value="HisH"/>
    <property type="match status" value="1"/>
</dbReference>
<feature type="domain" description="Glutamine amidotransferase" evidence="15">
    <location>
        <begin position="5"/>
        <end position="196"/>
    </location>
</feature>
<dbReference type="InterPro" id="IPR029062">
    <property type="entry name" value="Class_I_gatase-like"/>
</dbReference>
<comment type="subunit">
    <text evidence="3 13">Heterodimer of HisH and HisF.</text>
</comment>
<evidence type="ECO:0000256" key="1">
    <source>
        <dbReference type="ARBA" id="ARBA00004496"/>
    </source>
</evidence>
<dbReference type="CDD" id="cd01748">
    <property type="entry name" value="GATase1_IGP_Synthase"/>
    <property type="match status" value="1"/>
</dbReference>
<feature type="active site" description="Nucleophile" evidence="13 14">
    <location>
        <position position="77"/>
    </location>
</feature>
<dbReference type="PRINTS" id="PR00096">
    <property type="entry name" value="GATASE"/>
</dbReference>
<dbReference type="FunFam" id="3.40.50.880:FF:000009">
    <property type="entry name" value="Imidazole glycerol phosphate synthase subunit HisH"/>
    <property type="match status" value="1"/>
</dbReference>
<evidence type="ECO:0000256" key="4">
    <source>
        <dbReference type="ARBA" id="ARBA00022490"/>
    </source>
</evidence>
<feature type="active site" evidence="13 14">
    <location>
        <position position="182"/>
    </location>
</feature>
<comment type="catalytic activity">
    <reaction evidence="12 13">
        <text>L-glutamine + H2O = L-glutamate + NH4(+)</text>
        <dbReference type="Rhea" id="RHEA:15889"/>
        <dbReference type="ChEBI" id="CHEBI:15377"/>
        <dbReference type="ChEBI" id="CHEBI:28938"/>
        <dbReference type="ChEBI" id="CHEBI:29985"/>
        <dbReference type="ChEBI" id="CHEBI:58359"/>
        <dbReference type="EC" id="3.5.1.2"/>
    </reaction>
</comment>
<evidence type="ECO:0000256" key="13">
    <source>
        <dbReference type="HAMAP-Rule" id="MF_00278"/>
    </source>
</evidence>
<dbReference type="Gene3D" id="3.40.50.880">
    <property type="match status" value="1"/>
</dbReference>
<feature type="active site" evidence="13 14">
    <location>
        <position position="180"/>
    </location>
</feature>
<dbReference type="GO" id="GO:0016829">
    <property type="term" value="F:lyase activity"/>
    <property type="evidence" value="ECO:0007669"/>
    <property type="project" value="UniProtKB-KW"/>
</dbReference>
<dbReference type="PIRSF" id="PIRSF000495">
    <property type="entry name" value="Amidotransf_hisH"/>
    <property type="match status" value="1"/>
</dbReference>
<dbReference type="Pfam" id="PF00117">
    <property type="entry name" value="GATase"/>
    <property type="match status" value="1"/>
</dbReference>
<evidence type="ECO:0000259" key="15">
    <source>
        <dbReference type="Pfam" id="PF00117"/>
    </source>
</evidence>
<dbReference type="GO" id="GO:0000105">
    <property type="term" value="P:L-histidine biosynthetic process"/>
    <property type="evidence" value="ECO:0007669"/>
    <property type="project" value="UniProtKB-UniRule"/>
</dbReference>
<keyword evidence="16" id="KW-0328">Glycosyltransferase</keyword>